<evidence type="ECO:0000256" key="5">
    <source>
        <dbReference type="PROSITE-ProRule" id="PRU00339"/>
    </source>
</evidence>
<dbReference type="InterPro" id="IPR011990">
    <property type="entry name" value="TPR-like_helical_dom_sf"/>
</dbReference>
<comment type="similarity">
    <text evidence="1">Belongs to the AfsR/DnrI/RedD regulatory family.</text>
</comment>
<gene>
    <name evidence="8" type="ORF">CLV43_113240</name>
</gene>
<accession>A0A2T0SR18</accession>
<dbReference type="Gene3D" id="1.10.10.10">
    <property type="entry name" value="Winged helix-like DNA-binding domain superfamily/Winged helix DNA-binding domain"/>
    <property type="match status" value="1"/>
</dbReference>
<keyword evidence="4" id="KW-0804">Transcription</keyword>
<dbReference type="PANTHER" id="PTHR35807:SF1">
    <property type="entry name" value="TRANSCRIPTIONAL REGULATOR REDD"/>
    <property type="match status" value="1"/>
</dbReference>
<dbReference type="GO" id="GO:0006355">
    <property type="term" value="P:regulation of DNA-templated transcription"/>
    <property type="evidence" value="ECO:0007669"/>
    <property type="project" value="InterPro"/>
</dbReference>
<evidence type="ECO:0000259" key="7">
    <source>
        <dbReference type="PROSITE" id="PS51755"/>
    </source>
</evidence>
<proteinExistence type="inferred from homology"/>
<feature type="DNA-binding region" description="OmpR/PhoB-type" evidence="6">
    <location>
        <begin position="1"/>
        <end position="89"/>
    </location>
</feature>
<evidence type="ECO:0000256" key="2">
    <source>
        <dbReference type="ARBA" id="ARBA00023015"/>
    </source>
</evidence>
<organism evidence="8 9">
    <name type="scientific">Umezawaea tangerina</name>
    <dbReference type="NCBI Taxonomy" id="84725"/>
    <lineage>
        <taxon>Bacteria</taxon>
        <taxon>Bacillati</taxon>
        <taxon>Actinomycetota</taxon>
        <taxon>Actinomycetes</taxon>
        <taxon>Pseudonocardiales</taxon>
        <taxon>Pseudonocardiaceae</taxon>
        <taxon>Umezawaea</taxon>
    </lineage>
</organism>
<protein>
    <submittedName>
        <fullName evidence="8">DNA-binding SARP family transcriptional activator</fullName>
    </submittedName>
</protein>
<dbReference type="AlphaFoldDB" id="A0A2T0SR18"/>
<dbReference type="OrthoDB" id="581105at2"/>
<dbReference type="InterPro" id="IPR016032">
    <property type="entry name" value="Sig_transdc_resp-reg_C-effctor"/>
</dbReference>
<feature type="domain" description="OmpR/PhoB-type" evidence="7">
    <location>
        <begin position="1"/>
        <end position="89"/>
    </location>
</feature>
<dbReference type="GO" id="GO:0000160">
    <property type="term" value="P:phosphorelay signal transduction system"/>
    <property type="evidence" value="ECO:0007669"/>
    <property type="project" value="InterPro"/>
</dbReference>
<keyword evidence="2" id="KW-0805">Transcription regulation</keyword>
<dbReference type="SUPFAM" id="SSF48452">
    <property type="entry name" value="TPR-like"/>
    <property type="match status" value="3"/>
</dbReference>
<evidence type="ECO:0000313" key="9">
    <source>
        <dbReference type="Proteomes" id="UP000239494"/>
    </source>
</evidence>
<sequence length="979" mass="106317">MELRLLGPVEALADGADVPLGGPKPRLLLAALILARGRSVSGSRLVDLLWEDDPPRSAAGLLHTYVSGLRRALGPDVIRTDQAGYRLDPDAVVVDVHEFDRLAARARAAAERGEHDRARDLCAQAESWWRGDALGGLGGAFAAAEAERLRDARLAVVQTRIAALSALGADEVLVGELTGLVADHPFHERLRAALVVALGRVGRRSDAMACFHEARELLAEELGVEPGPELREAYRALLAEEDEPRALVPDELPDDIPDFVGRRDELRRIHGGARVVVVSGQPGAGKTTLAVRGVRTFPAEFPGGRLYADLRGSRRPLDPFDVLGRFLRALGVAAAAVPSRLDERVGLYRTVTAARGVVVVLDDAAGERQVRPLLPGGEGSRCVVTTRRRLSALESAEHLGMPVLDEAEGLALLARAAGGRVAEDPHAAREVLRLCGHLPLAVRIVGARLAARPDRPLSAFVARLREQRRVLDELVVGDLEVRGSLALSYDALDEPGRRALRGLGWLGASDFAPWVLAVLLDVPLLDAEDVVDDLVHAQLLDVSGGGRFRLHDLTRIFAWERAEAEEDRDALAVTAARVAEVCLLLVERAAGGTPVKTLRPLRSDPPTQSRRWEELGWFALPARPVDWLDVEQGTLVHVVERVGELDLADVATRLATALCSSSFAVENRFHHWWRAHTAALESARRAGDLAGQALLLSGLGWLRSEQDRLDEAIDYYRQALDLNDRADEVSAASVTRLLLASVLRERGDLVDSLATLDQVIGHLVDPRALTRAHHGRGMTLLELGDFAEAWQELDQALAGYAELRDAHGVALVRRSLSLAHRAEGRWEDAAREGEEALRGLESAGDRLMIAYATQSLAKVRIRQGRGEAVRAALGHALATCHEMQDGFGEALLHRTLGELELAVGAPAEAVVLLGQAIDWWESLSLPLWRARTQRDLAAALAEVGATAKADATYDEALRVFTRHRSREAREPRHVPARRG</sequence>
<dbReference type="Pfam" id="PF00486">
    <property type="entry name" value="Trans_reg_C"/>
    <property type="match status" value="1"/>
</dbReference>
<dbReference type="InterPro" id="IPR019734">
    <property type="entry name" value="TPR_rpt"/>
</dbReference>
<comment type="caution">
    <text evidence="8">The sequence shown here is derived from an EMBL/GenBank/DDBJ whole genome shotgun (WGS) entry which is preliminary data.</text>
</comment>
<evidence type="ECO:0000256" key="4">
    <source>
        <dbReference type="ARBA" id="ARBA00023163"/>
    </source>
</evidence>
<dbReference type="Proteomes" id="UP000239494">
    <property type="component" value="Unassembled WGS sequence"/>
</dbReference>
<dbReference type="InterPro" id="IPR051677">
    <property type="entry name" value="AfsR-DnrI-RedD_regulator"/>
</dbReference>
<dbReference type="EMBL" id="PVTF01000013">
    <property type="protein sequence ID" value="PRY35813.1"/>
    <property type="molecule type" value="Genomic_DNA"/>
</dbReference>
<dbReference type="Pfam" id="PF03704">
    <property type="entry name" value="BTAD"/>
    <property type="match status" value="1"/>
</dbReference>
<dbReference type="PRINTS" id="PR00364">
    <property type="entry name" value="DISEASERSIST"/>
</dbReference>
<dbReference type="InterPro" id="IPR042197">
    <property type="entry name" value="Apaf_helical"/>
</dbReference>
<dbReference type="SUPFAM" id="SSF52540">
    <property type="entry name" value="P-loop containing nucleoside triphosphate hydrolases"/>
    <property type="match status" value="1"/>
</dbReference>
<feature type="repeat" description="TPR" evidence="5">
    <location>
        <begin position="693"/>
        <end position="726"/>
    </location>
</feature>
<dbReference type="CDD" id="cd15831">
    <property type="entry name" value="BTAD"/>
    <property type="match status" value="1"/>
</dbReference>
<dbReference type="SMART" id="SM00028">
    <property type="entry name" value="TPR"/>
    <property type="match status" value="3"/>
</dbReference>
<dbReference type="SMART" id="SM01043">
    <property type="entry name" value="BTAD"/>
    <property type="match status" value="1"/>
</dbReference>
<dbReference type="Gene3D" id="1.10.8.430">
    <property type="entry name" value="Helical domain of apoptotic protease-activating factors"/>
    <property type="match status" value="1"/>
</dbReference>
<evidence type="ECO:0000256" key="1">
    <source>
        <dbReference type="ARBA" id="ARBA00005820"/>
    </source>
</evidence>
<dbReference type="InterPro" id="IPR027417">
    <property type="entry name" value="P-loop_NTPase"/>
</dbReference>
<dbReference type="InterPro" id="IPR001867">
    <property type="entry name" value="OmpR/PhoB-type_DNA-bd"/>
</dbReference>
<dbReference type="SUPFAM" id="SSF46894">
    <property type="entry name" value="C-terminal effector domain of the bipartite response regulators"/>
    <property type="match status" value="1"/>
</dbReference>
<dbReference type="Gene3D" id="3.40.50.300">
    <property type="entry name" value="P-loop containing nucleotide triphosphate hydrolases"/>
    <property type="match status" value="1"/>
</dbReference>
<dbReference type="PROSITE" id="PS50005">
    <property type="entry name" value="TPR"/>
    <property type="match status" value="1"/>
</dbReference>
<keyword evidence="9" id="KW-1185">Reference proteome</keyword>
<reference evidence="8 9" key="1">
    <citation type="submission" date="2018-03" db="EMBL/GenBank/DDBJ databases">
        <title>Genomic Encyclopedia of Archaeal and Bacterial Type Strains, Phase II (KMG-II): from individual species to whole genera.</title>
        <authorList>
            <person name="Goeker M."/>
        </authorList>
    </citation>
    <scope>NUCLEOTIDE SEQUENCE [LARGE SCALE GENOMIC DNA]</scope>
    <source>
        <strain evidence="8 9">DSM 44720</strain>
    </source>
</reference>
<name>A0A2T0SR18_9PSEU</name>
<evidence type="ECO:0000313" key="8">
    <source>
        <dbReference type="EMBL" id="PRY35813.1"/>
    </source>
</evidence>
<dbReference type="PROSITE" id="PS51755">
    <property type="entry name" value="OMPR_PHOB"/>
    <property type="match status" value="1"/>
</dbReference>
<dbReference type="GO" id="GO:0003677">
    <property type="term" value="F:DNA binding"/>
    <property type="evidence" value="ECO:0007669"/>
    <property type="project" value="UniProtKB-UniRule"/>
</dbReference>
<dbReference type="Gene3D" id="1.25.40.10">
    <property type="entry name" value="Tetratricopeptide repeat domain"/>
    <property type="match status" value="3"/>
</dbReference>
<evidence type="ECO:0000256" key="6">
    <source>
        <dbReference type="PROSITE-ProRule" id="PRU01091"/>
    </source>
</evidence>
<keyword evidence="3 6" id="KW-0238">DNA-binding</keyword>
<dbReference type="InterPro" id="IPR005158">
    <property type="entry name" value="BTAD"/>
</dbReference>
<dbReference type="PANTHER" id="PTHR35807">
    <property type="entry name" value="TRANSCRIPTIONAL REGULATOR REDD-RELATED"/>
    <property type="match status" value="1"/>
</dbReference>
<dbReference type="SMART" id="SM00862">
    <property type="entry name" value="Trans_reg_C"/>
    <property type="match status" value="1"/>
</dbReference>
<evidence type="ECO:0000256" key="3">
    <source>
        <dbReference type="ARBA" id="ARBA00023125"/>
    </source>
</evidence>
<dbReference type="InterPro" id="IPR036388">
    <property type="entry name" value="WH-like_DNA-bd_sf"/>
</dbReference>
<keyword evidence="5" id="KW-0802">TPR repeat</keyword>